<dbReference type="GO" id="GO:0006491">
    <property type="term" value="P:N-glycan processing"/>
    <property type="evidence" value="ECO:0007669"/>
    <property type="project" value="TreeGrafter"/>
</dbReference>
<name>A0A7R9HXH9_9NEOP</name>
<keyword evidence="1" id="KW-1133">Transmembrane helix</keyword>
<evidence type="ECO:0000259" key="2">
    <source>
        <dbReference type="Pfam" id="PF01074"/>
    </source>
</evidence>
<feature type="transmembrane region" description="Helical" evidence="1">
    <location>
        <begin position="219"/>
        <end position="243"/>
    </location>
</feature>
<dbReference type="PANTHER" id="PTHR11607">
    <property type="entry name" value="ALPHA-MANNOSIDASE"/>
    <property type="match status" value="1"/>
</dbReference>
<gene>
    <name evidence="3" type="ORF">TBIB3V08_LOCUS2283</name>
</gene>
<evidence type="ECO:0000313" key="3">
    <source>
        <dbReference type="EMBL" id="CAD7439735.1"/>
    </source>
</evidence>
<dbReference type="InterPro" id="IPR050843">
    <property type="entry name" value="Glycosyl_Hydrlase_38"/>
</dbReference>
<feature type="domain" description="Glycoside hydrolase family 38 N-terminal" evidence="2">
    <location>
        <begin position="122"/>
        <end position="164"/>
    </location>
</feature>
<dbReference type="GO" id="GO:0006013">
    <property type="term" value="P:mannose metabolic process"/>
    <property type="evidence" value="ECO:0007669"/>
    <property type="project" value="InterPro"/>
</dbReference>
<sequence length="382" mass="43875">MLQWPRGLTHYTCDDVMSPDAILLICQDEETVIKVYKTNQHNKGAYQEEKGMYTPFTRQSKKKRLNGMKRIVSRRIMFEGKNERPKLARICTRVRFVNKRRKGGVACEEECIEGGIVCSSAHPTKRRVVRKLLDEGRLEILTGGWVMTDEANVHIYAMLDQLIEVVPRGKSLKYYRRYVVSMKNIPALLCYGWFIYYFDDSNWISVICSAVTWFLKQPFLQYCVAGGLSTNLMIATGSVLLVAPRRGFTGNHSYSIVLRNVMNSTKYRGVTKVVKACLSSPHGNSDVERDFSTSGDVITQKTAAMKERALNAQLIVIDSLKFYGNKPACVPITKELIAYGRNARIKYHQYLEQSRTALPVILYRYYALPCAAIYRFKMKRYR</sequence>
<keyword evidence="1" id="KW-0812">Transmembrane</keyword>
<keyword evidence="1" id="KW-0472">Membrane</keyword>
<accession>A0A7R9HXH9</accession>
<dbReference type="PANTHER" id="PTHR11607:SF70">
    <property type="entry name" value="ALPHA-MANNOSIDASE"/>
    <property type="match status" value="1"/>
</dbReference>
<reference evidence="3" key="1">
    <citation type="submission" date="2020-11" db="EMBL/GenBank/DDBJ databases">
        <authorList>
            <person name="Tran Van P."/>
        </authorList>
    </citation>
    <scope>NUCLEOTIDE SEQUENCE</scope>
</reference>
<dbReference type="InterPro" id="IPR011330">
    <property type="entry name" value="Glyco_hydro/deAcase_b/a-brl"/>
</dbReference>
<feature type="transmembrane region" description="Helical" evidence="1">
    <location>
        <begin position="178"/>
        <end position="199"/>
    </location>
</feature>
<proteinExistence type="predicted"/>
<dbReference type="Pfam" id="PF01074">
    <property type="entry name" value="Glyco_hydro_38N"/>
    <property type="match status" value="1"/>
</dbReference>
<evidence type="ECO:0000256" key="1">
    <source>
        <dbReference type="SAM" id="Phobius"/>
    </source>
</evidence>
<dbReference type="InterPro" id="IPR027291">
    <property type="entry name" value="Glyco_hydro_38_N_sf"/>
</dbReference>
<organism evidence="3">
    <name type="scientific">Timema bartmani</name>
    <dbReference type="NCBI Taxonomy" id="61472"/>
    <lineage>
        <taxon>Eukaryota</taxon>
        <taxon>Metazoa</taxon>
        <taxon>Ecdysozoa</taxon>
        <taxon>Arthropoda</taxon>
        <taxon>Hexapoda</taxon>
        <taxon>Insecta</taxon>
        <taxon>Pterygota</taxon>
        <taxon>Neoptera</taxon>
        <taxon>Polyneoptera</taxon>
        <taxon>Phasmatodea</taxon>
        <taxon>Timematodea</taxon>
        <taxon>Timematoidea</taxon>
        <taxon>Timematidae</taxon>
        <taxon>Timema</taxon>
    </lineage>
</organism>
<dbReference type="GO" id="GO:0004559">
    <property type="term" value="F:alpha-mannosidase activity"/>
    <property type="evidence" value="ECO:0007669"/>
    <property type="project" value="InterPro"/>
</dbReference>
<dbReference type="AlphaFoldDB" id="A0A7R9HXH9"/>
<dbReference type="EMBL" id="OD564771">
    <property type="protein sequence ID" value="CAD7439735.1"/>
    <property type="molecule type" value="Genomic_DNA"/>
</dbReference>
<dbReference type="InterPro" id="IPR000602">
    <property type="entry name" value="Glyco_hydro_38_N"/>
</dbReference>
<dbReference type="GO" id="GO:0000139">
    <property type="term" value="C:Golgi membrane"/>
    <property type="evidence" value="ECO:0007669"/>
    <property type="project" value="TreeGrafter"/>
</dbReference>
<protein>
    <recommendedName>
        <fullName evidence="2">Glycoside hydrolase family 38 N-terminal domain-containing protein</fullName>
    </recommendedName>
</protein>
<dbReference type="SUPFAM" id="SSF88713">
    <property type="entry name" value="Glycoside hydrolase/deacetylase"/>
    <property type="match status" value="1"/>
</dbReference>
<dbReference type="Gene3D" id="3.20.110.10">
    <property type="entry name" value="Glycoside hydrolase 38, N terminal domain"/>
    <property type="match status" value="1"/>
</dbReference>